<protein>
    <submittedName>
        <fullName evidence="1">Uncharacterized protein</fullName>
    </submittedName>
</protein>
<reference evidence="1 2" key="1">
    <citation type="submission" date="2014-07" db="EMBL/GenBank/DDBJ databases">
        <title>Comparative genomic insights into amoeba endosymbionts belonging to the families of Holosporaceae and Candidatus Midichloriaceae within Rickettsiales.</title>
        <authorList>
            <person name="Wang Z."/>
            <person name="Wu M."/>
        </authorList>
    </citation>
    <scope>NUCLEOTIDE SEQUENCE [LARGE SCALE GENOMIC DNA]</scope>
    <source>
        <strain evidence="1">PRA3</strain>
    </source>
</reference>
<evidence type="ECO:0000313" key="1">
    <source>
        <dbReference type="EMBL" id="AIK96334.1"/>
    </source>
</evidence>
<dbReference type="AlphaFoldDB" id="A0A077AWA0"/>
<name>A0A077AWA0_9PROT</name>
<keyword evidence="2" id="KW-1185">Reference proteome</keyword>
<dbReference type="Proteomes" id="UP000028926">
    <property type="component" value="Chromosome"/>
</dbReference>
<organism evidence="1 2">
    <name type="scientific">Candidatus Odyssella acanthamoebae</name>
    <dbReference type="NCBI Taxonomy" id="91604"/>
    <lineage>
        <taxon>Bacteria</taxon>
        <taxon>Pseudomonadati</taxon>
        <taxon>Pseudomonadota</taxon>
        <taxon>Alphaproteobacteria</taxon>
        <taxon>Holosporales</taxon>
        <taxon>Candidatus Paracaedibacteraceae</taxon>
        <taxon>Candidatus Odyssella</taxon>
    </lineage>
</organism>
<dbReference type="HOGENOM" id="CLU_2895662_0_0_5"/>
<evidence type="ECO:0000313" key="2">
    <source>
        <dbReference type="Proteomes" id="UP000028926"/>
    </source>
</evidence>
<dbReference type="KEGG" id="paca:ID47_05685"/>
<accession>A0A077AWA0</accession>
<gene>
    <name evidence="1" type="ORF">ID47_05685</name>
</gene>
<dbReference type="EMBL" id="CP008941">
    <property type="protein sequence ID" value="AIK96334.1"/>
    <property type="molecule type" value="Genomic_DNA"/>
</dbReference>
<dbReference type="STRING" id="91604.ID47_05685"/>
<sequence>MPSLKSEENIEKMLGDLNRSLFNFITIPLSPLYQYDLKLVIIPPLRIIFVIGITFQNLNQAG</sequence>
<proteinExistence type="predicted"/>